<dbReference type="EMBL" id="JAUSTP010000003">
    <property type="protein sequence ID" value="MDQ0189024.1"/>
    <property type="molecule type" value="Genomic_DNA"/>
</dbReference>
<comment type="caution">
    <text evidence="3">The sequence shown here is derived from an EMBL/GenBank/DDBJ whole genome shotgun (WGS) entry which is preliminary data.</text>
</comment>
<feature type="transmembrane region" description="Helical" evidence="1">
    <location>
        <begin position="7"/>
        <end position="24"/>
    </location>
</feature>
<evidence type="ECO:0000313" key="4">
    <source>
        <dbReference type="Proteomes" id="UP001232973"/>
    </source>
</evidence>
<keyword evidence="1" id="KW-0472">Membrane</keyword>
<keyword evidence="1" id="KW-1133">Transmembrane helix</keyword>
<dbReference type="Pfam" id="PF03779">
    <property type="entry name" value="SPW"/>
    <property type="match status" value="1"/>
</dbReference>
<reference evidence="3 4" key="1">
    <citation type="submission" date="2023-07" db="EMBL/GenBank/DDBJ databases">
        <title>Genomic Encyclopedia of Type Strains, Phase IV (KMG-IV): sequencing the most valuable type-strain genomes for metagenomic binning, comparative biology and taxonomic classification.</title>
        <authorList>
            <person name="Goeker M."/>
        </authorList>
    </citation>
    <scope>NUCLEOTIDE SEQUENCE [LARGE SCALE GENOMIC DNA]</scope>
    <source>
        <strain evidence="3 4">DSM 4006</strain>
    </source>
</reference>
<protein>
    <recommendedName>
        <fullName evidence="2">SPW repeat-containing integral membrane domain-containing protein</fullName>
    </recommendedName>
</protein>
<dbReference type="RefSeq" id="WP_274456386.1">
    <property type="nucleotide sequence ID" value="NZ_CP067097.1"/>
</dbReference>
<sequence length="114" mass="12447">MKWRNGLAALIGIWFIISPWVFSYSNDTGALWTSIVIGAIQLIVAAWAMGKSDSSGWGTWQTWIYLLTGIWFIIQPFVYALSTGATWTTVILGAVTVILSLWTMGAKSNTGANA</sequence>
<feature type="domain" description="SPW repeat-containing integral membrane" evidence="2">
    <location>
        <begin position="3"/>
        <end position="101"/>
    </location>
</feature>
<feature type="transmembrane region" description="Helical" evidence="1">
    <location>
        <begin position="30"/>
        <end position="50"/>
    </location>
</feature>
<evidence type="ECO:0000259" key="2">
    <source>
        <dbReference type="Pfam" id="PF03779"/>
    </source>
</evidence>
<dbReference type="Proteomes" id="UP001232973">
    <property type="component" value="Unassembled WGS sequence"/>
</dbReference>
<evidence type="ECO:0000313" key="3">
    <source>
        <dbReference type="EMBL" id="MDQ0189024.1"/>
    </source>
</evidence>
<feature type="transmembrane region" description="Helical" evidence="1">
    <location>
        <begin position="62"/>
        <end position="81"/>
    </location>
</feature>
<keyword evidence="4" id="KW-1185">Reference proteome</keyword>
<name>A0ABT9XFE8_9BACL</name>
<dbReference type="InterPro" id="IPR005530">
    <property type="entry name" value="SPW"/>
</dbReference>
<feature type="transmembrane region" description="Helical" evidence="1">
    <location>
        <begin position="87"/>
        <end position="105"/>
    </location>
</feature>
<keyword evidence="1" id="KW-0812">Transmembrane</keyword>
<proteinExistence type="predicted"/>
<organism evidence="3 4">
    <name type="scientific">Alicyclobacillus cycloheptanicus</name>
    <dbReference type="NCBI Taxonomy" id="1457"/>
    <lineage>
        <taxon>Bacteria</taxon>
        <taxon>Bacillati</taxon>
        <taxon>Bacillota</taxon>
        <taxon>Bacilli</taxon>
        <taxon>Bacillales</taxon>
        <taxon>Alicyclobacillaceae</taxon>
        <taxon>Alicyclobacillus</taxon>
    </lineage>
</organism>
<accession>A0ABT9XFE8</accession>
<gene>
    <name evidence="3" type="ORF">J2S03_000838</name>
</gene>
<evidence type="ECO:0000256" key="1">
    <source>
        <dbReference type="SAM" id="Phobius"/>
    </source>
</evidence>